<dbReference type="PATRIC" id="fig|182217.3.peg.587"/>
<protein>
    <submittedName>
        <fullName evidence="1">Uncharacterized protein</fullName>
    </submittedName>
</protein>
<dbReference type="RefSeq" id="WP_014660707.1">
    <property type="nucleotide sequence ID" value="NC_017737.1"/>
</dbReference>
<proteinExistence type="predicted"/>
<sequence length="141" mass="15739">MKQFVKNVSYLCETSFKLDSEIKELVGIPSGAIITSLNLEIKSPSVHTNDVKVDIGLKDKQDYFLNDIKANVTTKENVASFTSHDIKQFNQSTQLLSSLETQIICAKITNPIFTDDGETSIAGECVLRVIYFLPSNIEVEY</sequence>
<dbReference type="HOGENOM" id="CLU_1822658_0_0_7"/>
<keyword evidence="2" id="KW-1185">Reference proteome</keyword>
<evidence type="ECO:0000313" key="2">
    <source>
        <dbReference type="Proteomes" id="UP000005010"/>
    </source>
</evidence>
<dbReference type="STRING" id="182217.HCW_02770"/>
<dbReference type="AlphaFoldDB" id="I0ELL6"/>
<dbReference type="KEGG" id="hce:HCW_02770"/>
<dbReference type="EMBL" id="CP003479">
    <property type="protein sequence ID" value="AFI03835.1"/>
    <property type="molecule type" value="Genomic_DNA"/>
</dbReference>
<dbReference type="Proteomes" id="UP000005010">
    <property type="component" value="Chromosome"/>
</dbReference>
<evidence type="ECO:0000313" key="1">
    <source>
        <dbReference type="EMBL" id="AFI03835.1"/>
    </source>
</evidence>
<organism evidence="1 2">
    <name type="scientific">Helicobacter cetorum (strain ATCC BAA-429 / MIT 00-7128)</name>
    <dbReference type="NCBI Taxonomy" id="182217"/>
    <lineage>
        <taxon>Bacteria</taxon>
        <taxon>Pseudomonadati</taxon>
        <taxon>Campylobacterota</taxon>
        <taxon>Epsilonproteobacteria</taxon>
        <taxon>Campylobacterales</taxon>
        <taxon>Helicobacteraceae</taxon>
        <taxon>Helicobacter</taxon>
    </lineage>
</organism>
<name>I0ELL6_HELC0</name>
<gene>
    <name evidence="1" type="ordered locus">HCW_02770</name>
</gene>
<reference evidence="2" key="1">
    <citation type="submission" date="2012-04" db="EMBL/GenBank/DDBJ databases">
        <title>Complete genome sequence of Helicobacter cetorum strain MIT 00-7128.</title>
        <authorList>
            <person name="Kersulyte D."/>
            <person name="Berg D.E."/>
        </authorList>
    </citation>
    <scope>NUCLEOTIDE SEQUENCE [LARGE SCALE GENOMIC DNA]</scope>
    <source>
        <strain evidence="2">MIT 00-7128</strain>
    </source>
</reference>
<accession>I0ELL6</accession>